<dbReference type="AlphaFoldDB" id="A0A940S641"/>
<feature type="domain" description="Aldehyde oxidase/xanthine dehydrogenase a/b hammerhead" evidence="1">
    <location>
        <begin position="216"/>
        <end position="295"/>
    </location>
</feature>
<sequence>MDGMIPPFARAAAGPRLSRRGLGVTLGALVLGASLPRRMARAEGATPPPPGTRVSAFLEIHPDGRFRLLSPFVEGGQGIATTMAQIMGEELDVDPARFEVECAPPGLDYAVVDGMRMTGGSSSTRSSYAIMRRLGATARDMLVRAAATRWKVRPEQLVTENGQVLHRGSGRRLTYAALAGEAMALPPAESVRLRDPKTFRYIGKPFARLDMRDKSTGRAAYSIDTRVDGMLQAAVQHAPRIGAEAGDFLNEAEVRAMPGVHSIHRLKDAVAVVADSWWRARRAVETLKVDWKPGQGGLPEDFSSAGMLAALRAERGTGAVAEEKGDAEAALRGAAKMIEAEYDAPYLSHAQLEPPSALARFNADGTLELWLPNQMPELFQGAAAQVAGLRPEQVKLHSPMLGGFFGRHFLYDFANPFQQAIQLAKAVGRPVKVIWSREEEFARDAVRPMGFTRFRAGLDANGMPVALHVAVVGEGPIGRYFGAAMGNPPVDPSMVEGIVERPYAIPNRRIDCVKHPQPAVIAFWRSVGHSMNEFFYESFLDEIAAAGGKDPFALRMELLKDSPRQRDLLRAVGDLSGGWKRGPYEAEGGKRARGVALASAFNTEVATIAEVSIAEGEVQVHEVWVAIDPGSVVNPAIITNQVQSAVALGLSSSLLEEVVYEKGAPQARNFDAYPILNRTRMPRVHVRIVESGAPMGGIGEPGLPGVPPAVANAVAALTGQRVRSLPLSKTRFGAV</sequence>
<dbReference type="InterPro" id="IPR008274">
    <property type="entry name" value="AldOxase/xan_DH_MoCoBD1"/>
</dbReference>
<dbReference type="PIRSF" id="PIRSF036389">
    <property type="entry name" value="IOR_B"/>
    <property type="match status" value="1"/>
</dbReference>
<dbReference type="PANTHER" id="PTHR47495">
    <property type="entry name" value="ALDEHYDE DEHYDROGENASE"/>
    <property type="match status" value="1"/>
</dbReference>
<dbReference type="SUPFAM" id="SSF56003">
    <property type="entry name" value="Molybdenum cofactor-binding domain"/>
    <property type="match status" value="2"/>
</dbReference>
<comment type="caution">
    <text evidence="2">The sequence shown here is derived from an EMBL/GenBank/DDBJ whole genome shotgun (WGS) entry which is preliminary data.</text>
</comment>
<dbReference type="EMBL" id="JAGIZA010000014">
    <property type="protein sequence ID" value="MBP0495101.1"/>
    <property type="molecule type" value="Genomic_DNA"/>
</dbReference>
<dbReference type="InterPro" id="IPR046867">
    <property type="entry name" value="AldOxase/xan_DH_MoCoBD2"/>
</dbReference>
<dbReference type="PANTHER" id="PTHR47495:SF2">
    <property type="entry name" value="ALDEHYDE DEHYDROGENASE"/>
    <property type="match status" value="1"/>
</dbReference>
<gene>
    <name evidence="2" type="ORF">J5Y10_20125</name>
</gene>
<evidence type="ECO:0000313" key="2">
    <source>
        <dbReference type="EMBL" id="MBP0495101.1"/>
    </source>
</evidence>
<name>A0A940S641_9PROT</name>
<organism evidence="2 3">
    <name type="scientific">Roseomonas indoligenes</name>
    <dbReference type="NCBI Taxonomy" id="2820811"/>
    <lineage>
        <taxon>Bacteria</taxon>
        <taxon>Pseudomonadati</taxon>
        <taxon>Pseudomonadota</taxon>
        <taxon>Alphaproteobacteria</taxon>
        <taxon>Acetobacterales</taxon>
        <taxon>Roseomonadaceae</taxon>
        <taxon>Roseomonas</taxon>
    </lineage>
</organism>
<dbReference type="Proteomes" id="UP000677537">
    <property type="component" value="Unassembled WGS sequence"/>
</dbReference>
<dbReference type="Gene3D" id="3.90.1170.50">
    <property type="entry name" value="Aldehyde oxidase/xanthine dehydrogenase, a/b hammerhead"/>
    <property type="match status" value="1"/>
</dbReference>
<keyword evidence="3" id="KW-1185">Reference proteome</keyword>
<proteinExistence type="predicted"/>
<dbReference type="Gene3D" id="3.30.365.10">
    <property type="entry name" value="Aldehyde oxidase/xanthine dehydrogenase, molybdopterin binding domain"/>
    <property type="match status" value="4"/>
</dbReference>
<accession>A0A940S641</accession>
<dbReference type="Pfam" id="PF02738">
    <property type="entry name" value="MoCoBD_1"/>
    <property type="match status" value="1"/>
</dbReference>
<dbReference type="GO" id="GO:0016491">
    <property type="term" value="F:oxidoreductase activity"/>
    <property type="evidence" value="ECO:0007669"/>
    <property type="project" value="InterPro"/>
</dbReference>
<reference evidence="2" key="1">
    <citation type="submission" date="2021-03" db="EMBL/GenBank/DDBJ databases">
        <authorList>
            <person name="So Y."/>
        </authorList>
    </citation>
    <scope>NUCLEOTIDE SEQUENCE</scope>
    <source>
        <strain evidence="2">SG15</strain>
    </source>
</reference>
<dbReference type="InterPro" id="IPR037165">
    <property type="entry name" value="AldOxase/xan_DH_Mopterin-bd_sf"/>
</dbReference>
<dbReference type="Pfam" id="PF20256">
    <property type="entry name" value="MoCoBD_2"/>
    <property type="match status" value="2"/>
</dbReference>
<dbReference type="InterPro" id="IPR000674">
    <property type="entry name" value="Ald_Oxase/Xan_DH_a/b"/>
</dbReference>
<dbReference type="InterPro" id="IPR012368">
    <property type="entry name" value="OxRdtase_Mopterin-bd_su_IorB"/>
</dbReference>
<dbReference type="InterPro" id="IPR052516">
    <property type="entry name" value="N-heterocyclic_Hydroxylase"/>
</dbReference>
<evidence type="ECO:0000259" key="1">
    <source>
        <dbReference type="SMART" id="SM01008"/>
    </source>
</evidence>
<evidence type="ECO:0000313" key="3">
    <source>
        <dbReference type="Proteomes" id="UP000677537"/>
    </source>
</evidence>
<protein>
    <submittedName>
        <fullName evidence="2">Xanthine dehydrogenase family protein molybdopterin-binding subunit</fullName>
    </submittedName>
</protein>
<dbReference type="SMART" id="SM01008">
    <property type="entry name" value="Ald_Xan_dh_C"/>
    <property type="match status" value="1"/>
</dbReference>